<dbReference type="AlphaFoldDB" id="A0A9W9ET24"/>
<evidence type="ECO:0000256" key="1">
    <source>
        <dbReference type="ARBA" id="ARBA00004141"/>
    </source>
</evidence>
<dbReference type="InterPro" id="IPR005178">
    <property type="entry name" value="Ostalpha/TMEM184C"/>
</dbReference>
<dbReference type="EMBL" id="JAPQKH010000007">
    <property type="protein sequence ID" value="KAJ5087370.1"/>
    <property type="molecule type" value="Genomic_DNA"/>
</dbReference>
<comment type="subcellular location">
    <subcellularLocation>
        <location evidence="1">Membrane</location>
        <topology evidence="1">Multi-pass membrane protein</topology>
    </subcellularLocation>
</comment>
<keyword evidence="2 5" id="KW-0812">Transmembrane</keyword>
<evidence type="ECO:0000256" key="5">
    <source>
        <dbReference type="SAM" id="Phobius"/>
    </source>
</evidence>
<feature type="transmembrane region" description="Helical" evidence="5">
    <location>
        <begin position="275"/>
        <end position="296"/>
    </location>
</feature>
<protein>
    <submittedName>
        <fullName evidence="6">Organic solute transporter Ostalpha-domain-containing protein</fullName>
    </submittedName>
</protein>
<sequence>MGFLTTRASLGSGGCEIPDHLAQYSTKPFVGSLSFYHFNMIVSGACTVVVLVVMFSLMARHATHMSNPSEQLKIMRICNLIPSYQVLSYVSICVPNSYIYLKVFSEVMQGVALYAFLMLLCDYMAPTDDAKVKFFSSLEVKRQWQPKKKRNGLAFLNLTWYSVIQYPIITWIAAVSQVVTQALHLYCLASTSAKFSHVWLEVGTSLSTSVAINAILQFYMRMKEHMKEHRPFLKLVAFKLAVGLVLLEQILFLILTKVGVLSKMTSLTYIDTMMGLPTMVICIQMVPISFFVHYAYPTKPYEISYKPHVLRPQAYQPLGDADEETLMNNTQKHYQGGRWGLHAWAVYLNPIDIVQDILSAHRMISRARAMQKAQVKEEMQEEMAQYETGYDNRQGA</sequence>
<gene>
    <name evidence="6" type="ORF">N7456_010986</name>
</gene>
<keyword evidence="3 5" id="KW-1133">Transmembrane helix</keyword>
<feature type="transmembrane region" description="Helical" evidence="5">
    <location>
        <begin position="232"/>
        <end position="255"/>
    </location>
</feature>
<dbReference type="Pfam" id="PF03619">
    <property type="entry name" value="Solute_trans_a"/>
    <property type="match status" value="1"/>
</dbReference>
<feature type="transmembrane region" description="Helical" evidence="5">
    <location>
        <begin position="198"/>
        <end position="220"/>
    </location>
</feature>
<organism evidence="6 7">
    <name type="scientific">Penicillium angulare</name>
    <dbReference type="NCBI Taxonomy" id="116970"/>
    <lineage>
        <taxon>Eukaryota</taxon>
        <taxon>Fungi</taxon>
        <taxon>Dikarya</taxon>
        <taxon>Ascomycota</taxon>
        <taxon>Pezizomycotina</taxon>
        <taxon>Eurotiomycetes</taxon>
        <taxon>Eurotiomycetidae</taxon>
        <taxon>Eurotiales</taxon>
        <taxon>Aspergillaceae</taxon>
        <taxon>Penicillium</taxon>
    </lineage>
</organism>
<accession>A0A9W9ET24</accession>
<reference evidence="6" key="2">
    <citation type="journal article" date="2023" name="IMA Fungus">
        <title>Comparative genomic study of the Penicillium genus elucidates a diverse pangenome and 15 lateral gene transfer events.</title>
        <authorList>
            <person name="Petersen C."/>
            <person name="Sorensen T."/>
            <person name="Nielsen M.R."/>
            <person name="Sondergaard T.E."/>
            <person name="Sorensen J.L."/>
            <person name="Fitzpatrick D.A."/>
            <person name="Frisvad J.C."/>
            <person name="Nielsen K.L."/>
        </authorList>
    </citation>
    <scope>NUCLEOTIDE SEQUENCE</scope>
    <source>
        <strain evidence="6">IBT 30069</strain>
    </source>
</reference>
<dbReference type="OrthoDB" id="5348404at2759"/>
<feature type="transmembrane region" description="Helical" evidence="5">
    <location>
        <begin position="152"/>
        <end position="178"/>
    </location>
</feature>
<evidence type="ECO:0000313" key="6">
    <source>
        <dbReference type="EMBL" id="KAJ5087370.1"/>
    </source>
</evidence>
<dbReference type="GO" id="GO:0016020">
    <property type="term" value="C:membrane"/>
    <property type="evidence" value="ECO:0007669"/>
    <property type="project" value="UniProtKB-SubCell"/>
</dbReference>
<proteinExistence type="predicted"/>
<keyword evidence="4 5" id="KW-0472">Membrane</keyword>
<comment type="caution">
    <text evidence="6">The sequence shown here is derived from an EMBL/GenBank/DDBJ whole genome shotgun (WGS) entry which is preliminary data.</text>
</comment>
<evidence type="ECO:0000313" key="7">
    <source>
        <dbReference type="Proteomes" id="UP001149165"/>
    </source>
</evidence>
<evidence type="ECO:0000256" key="3">
    <source>
        <dbReference type="ARBA" id="ARBA00022989"/>
    </source>
</evidence>
<dbReference type="SMART" id="SM01417">
    <property type="entry name" value="Solute_trans_a"/>
    <property type="match status" value="1"/>
</dbReference>
<dbReference type="PANTHER" id="PTHR23423">
    <property type="entry name" value="ORGANIC SOLUTE TRANSPORTER-RELATED"/>
    <property type="match status" value="1"/>
</dbReference>
<dbReference type="Proteomes" id="UP001149165">
    <property type="component" value="Unassembled WGS sequence"/>
</dbReference>
<keyword evidence="7" id="KW-1185">Reference proteome</keyword>
<name>A0A9W9ET24_9EURO</name>
<evidence type="ECO:0000256" key="2">
    <source>
        <dbReference type="ARBA" id="ARBA00022692"/>
    </source>
</evidence>
<evidence type="ECO:0000256" key="4">
    <source>
        <dbReference type="ARBA" id="ARBA00023136"/>
    </source>
</evidence>
<reference evidence="6" key="1">
    <citation type="submission" date="2022-11" db="EMBL/GenBank/DDBJ databases">
        <authorList>
            <person name="Petersen C."/>
        </authorList>
    </citation>
    <scope>NUCLEOTIDE SEQUENCE</scope>
    <source>
        <strain evidence="6">IBT 30069</strain>
    </source>
</reference>
<feature type="transmembrane region" description="Helical" evidence="5">
    <location>
        <begin position="35"/>
        <end position="59"/>
    </location>
</feature>